<protein>
    <submittedName>
        <fullName evidence="3">GHKL domain-containing protein</fullName>
    </submittedName>
</protein>
<name>A0A9D2NCQ0_9FIRM</name>
<evidence type="ECO:0000313" key="3">
    <source>
        <dbReference type="EMBL" id="HJC23021.1"/>
    </source>
</evidence>
<reference evidence="3" key="1">
    <citation type="journal article" date="2021" name="PeerJ">
        <title>Extensive microbial diversity within the chicken gut microbiome revealed by metagenomics and culture.</title>
        <authorList>
            <person name="Gilroy R."/>
            <person name="Ravi A."/>
            <person name="Getino M."/>
            <person name="Pursley I."/>
            <person name="Horton D.L."/>
            <person name="Alikhan N.F."/>
            <person name="Baker D."/>
            <person name="Gharbi K."/>
            <person name="Hall N."/>
            <person name="Watson M."/>
            <person name="Adriaenssens E.M."/>
            <person name="Foster-Nyarko E."/>
            <person name="Jarju S."/>
            <person name="Secka A."/>
            <person name="Antonio M."/>
            <person name="Oren A."/>
            <person name="Chaudhuri R.R."/>
            <person name="La Ragione R."/>
            <person name="Hildebrand F."/>
            <person name="Pallen M.J."/>
        </authorList>
    </citation>
    <scope>NUCLEOTIDE SEQUENCE</scope>
    <source>
        <strain evidence="3">USAMLcec2-132</strain>
    </source>
</reference>
<dbReference type="PANTHER" id="PTHR40448:SF1">
    <property type="entry name" value="TWO-COMPONENT SENSOR HISTIDINE KINASE"/>
    <property type="match status" value="1"/>
</dbReference>
<dbReference type="SUPFAM" id="SSF55874">
    <property type="entry name" value="ATPase domain of HSP90 chaperone/DNA topoisomerase II/histidine kinase"/>
    <property type="match status" value="1"/>
</dbReference>
<feature type="transmembrane region" description="Helical" evidence="1">
    <location>
        <begin position="180"/>
        <end position="204"/>
    </location>
</feature>
<dbReference type="CDD" id="cd16935">
    <property type="entry name" value="HATPase_AgrC-ComD-like"/>
    <property type="match status" value="1"/>
</dbReference>
<dbReference type="Proteomes" id="UP000823891">
    <property type="component" value="Unassembled WGS sequence"/>
</dbReference>
<feature type="domain" description="Sensor histidine kinase NatK-like C-terminal" evidence="2">
    <location>
        <begin position="324"/>
        <end position="425"/>
    </location>
</feature>
<dbReference type="InterPro" id="IPR036890">
    <property type="entry name" value="HATPase_C_sf"/>
</dbReference>
<feature type="transmembrane region" description="Helical" evidence="1">
    <location>
        <begin position="37"/>
        <end position="54"/>
    </location>
</feature>
<gene>
    <name evidence="3" type="ORF">H9761_04870</name>
</gene>
<organism evidence="3 4">
    <name type="scientific">Candidatus Eisenbergiella merdavium</name>
    <dbReference type="NCBI Taxonomy" id="2838551"/>
    <lineage>
        <taxon>Bacteria</taxon>
        <taxon>Bacillati</taxon>
        <taxon>Bacillota</taxon>
        <taxon>Clostridia</taxon>
        <taxon>Lachnospirales</taxon>
        <taxon>Lachnospiraceae</taxon>
        <taxon>Eisenbergiella</taxon>
    </lineage>
</organism>
<evidence type="ECO:0000313" key="4">
    <source>
        <dbReference type="Proteomes" id="UP000823891"/>
    </source>
</evidence>
<dbReference type="AlphaFoldDB" id="A0A9D2NCQ0"/>
<keyword evidence="1" id="KW-1133">Transmembrane helix</keyword>
<feature type="transmembrane region" description="Helical" evidence="1">
    <location>
        <begin position="125"/>
        <end position="142"/>
    </location>
</feature>
<dbReference type="InterPro" id="IPR032834">
    <property type="entry name" value="NatK-like_C"/>
</dbReference>
<dbReference type="GO" id="GO:0042802">
    <property type="term" value="F:identical protein binding"/>
    <property type="evidence" value="ECO:0007669"/>
    <property type="project" value="TreeGrafter"/>
</dbReference>
<keyword evidence="1" id="KW-0472">Membrane</keyword>
<evidence type="ECO:0000259" key="2">
    <source>
        <dbReference type="Pfam" id="PF14501"/>
    </source>
</evidence>
<reference evidence="3" key="2">
    <citation type="submission" date="2021-04" db="EMBL/GenBank/DDBJ databases">
        <authorList>
            <person name="Gilroy R."/>
        </authorList>
    </citation>
    <scope>NUCLEOTIDE SEQUENCE</scope>
    <source>
        <strain evidence="3">USAMLcec2-132</strain>
    </source>
</reference>
<sequence length="435" mass="50111">MYEVVKGILNLLLLFSTIWIIYRVLNAFFEKRKWSVLSWLSWGIFVAAQFYIEFRDRESSGIGMLLTMILLVFLISVTCYLKAGVKKLVVVAFLYAVWAATEMLVYTFISNLGMDERSSYDVGETLSKMLMILFAFLVLILMKRDYRNDISFRYNVFLFLIPAGSIFVMCNQYFLMEQEVSFIFSLISFGILLLINILVFEIYLKLMLLFRRENEQTAYIRQLAFIENQIHEQSRFTEEFHKEKHDLTNQLVVIRECVETGSGKKAVEGLNRLIRSGENGYCVSRSGNTAVDAVINFKYAAAKERGIRFDLRIFIPEELPIDQCDLGIVLGNALDNAIEAAGACAEEDRRIELSMGVKKEALVLLIKNPYAHELRHSEAGELLSTKKNSQRHGYGLKSIIRTAERYSGDVLIETQDHCFRLTVIMNLPETERRVQ</sequence>
<proteinExistence type="predicted"/>
<dbReference type="EMBL" id="DWWS01000018">
    <property type="protein sequence ID" value="HJC23021.1"/>
    <property type="molecule type" value="Genomic_DNA"/>
</dbReference>
<feature type="transmembrane region" description="Helical" evidence="1">
    <location>
        <begin position="60"/>
        <end position="81"/>
    </location>
</feature>
<comment type="caution">
    <text evidence="3">The sequence shown here is derived from an EMBL/GenBank/DDBJ whole genome shotgun (WGS) entry which is preliminary data.</text>
</comment>
<dbReference type="Pfam" id="PF14501">
    <property type="entry name" value="HATPase_c_5"/>
    <property type="match status" value="1"/>
</dbReference>
<feature type="transmembrane region" description="Helical" evidence="1">
    <location>
        <begin position="88"/>
        <end position="109"/>
    </location>
</feature>
<accession>A0A9D2NCQ0</accession>
<feature type="transmembrane region" description="Helical" evidence="1">
    <location>
        <begin position="6"/>
        <end position="25"/>
    </location>
</feature>
<dbReference type="PANTHER" id="PTHR40448">
    <property type="entry name" value="TWO-COMPONENT SENSOR HISTIDINE KINASE"/>
    <property type="match status" value="1"/>
</dbReference>
<dbReference type="Gene3D" id="3.30.565.10">
    <property type="entry name" value="Histidine kinase-like ATPase, C-terminal domain"/>
    <property type="match status" value="1"/>
</dbReference>
<feature type="transmembrane region" description="Helical" evidence="1">
    <location>
        <begin position="154"/>
        <end position="174"/>
    </location>
</feature>
<evidence type="ECO:0000256" key="1">
    <source>
        <dbReference type="SAM" id="Phobius"/>
    </source>
</evidence>
<keyword evidence="1" id="KW-0812">Transmembrane</keyword>